<keyword evidence="3" id="KW-1185">Reference proteome</keyword>
<evidence type="ECO:0000313" key="2">
    <source>
        <dbReference type="EMBL" id="MBW0495615.1"/>
    </source>
</evidence>
<gene>
    <name evidence="2" type="ORF">O181_035330</name>
</gene>
<accession>A0A9Q3D4J6</accession>
<feature type="compositionally biased region" description="Basic and acidic residues" evidence="1">
    <location>
        <begin position="69"/>
        <end position="78"/>
    </location>
</feature>
<comment type="caution">
    <text evidence="2">The sequence shown here is derived from an EMBL/GenBank/DDBJ whole genome shotgun (WGS) entry which is preliminary data.</text>
</comment>
<evidence type="ECO:0000313" key="3">
    <source>
        <dbReference type="Proteomes" id="UP000765509"/>
    </source>
</evidence>
<reference evidence="2" key="1">
    <citation type="submission" date="2021-03" db="EMBL/GenBank/DDBJ databases">
        <title>Draft genome sequence of rust myrtle Austropuccinia psidii MF-1, a brazilian biotype.</title>
        <authorList>
            <person name="Quecine M.C."/>
            <person name="Pachon D.M.R."/>
            <person name="Bonatelli M.L."/>
            <person name="Correr F.H."/>
            <person name="Franceschini L.M."/>
            <person name="Leite T.F."/>
            <person name="Margarido G.R.A."/>
            <person name="Almeida C.A."/>
            <person name="Ferrarezi J.A."/>
            <person name="Labate C.A."/>
        </authorList>
    </citation>
    <scope>NUCLEOTIDE SEQUENCE</scope>
    <source>
        <strain evidence="2">MF-1</strain>
    </source>
</reference>
<dbReference type="EMBL" id="AVOT02013199">
    <property type="protein sequence ID" value="MBW0495615.1"/>
    <property type="molecule type" value="Genomic_DNA"/>
</dbReference>
<dbReference type="Proteomes" id="UP000765509">
    <property type="component" value="Unassembled WGS sequence"/>
</dbReference>
<evidence type="ECO:0000256" key="1">
    <source>
        <dbReference type="SAM" id="MobiDB-lite"/>
    </source>
</evidence>
<organism evidence="2 3">
    <name type="scientific">Austropuccinia psidii MF-1</name>
    <dbReference type="NCBI Taxonomy" id="1389203"/>
    <lineage>
        <taxon>Eukaryota</taxon>
        <taxon>Fungi</taxon>
        <taxon>Dikarya</taxon>
        <taxon>Basidiomycota</taxon>
        <taxon>Pucciniomycotina</taxon>
        <taxon>Pucciniomycetes</taxon>
        <taxon>Pucciniales</taxon>
        <taxon>Sphaerophragmiaceae</taxon>
        <taxon>Austropuccinia</taxon>
    </lineage>
</organism>
<proteinExistence type="predicted"/>
<dbReference type="AlphaFoldDB" id="A0A9Q3D4J6"/>
<name>A0A9Q3D4J6_9BASI</name>
<sequence length="210" mass="24647">MEHGQQEVQISITLGRTWRNLPEDMSQRDIIHRSYGDHQRMEYQQAVQTPGEEGNQDKGKSSHYPIYRRTIEPDREYSDSFRLTRSRPTQLSSGFTPFRKQEISGKVSPFLTIPGSFQEKTRVQKEKQYLFQPQEERVRPNDSEAVGVCERSTKEPEIVLNTSRISRPINSNITPTYNEHNFVKPEINLKNDQLWLQMFQFAVQTQDKVD</sequence>
<protein>
    <submittedName>
        <fullName evidence="2">Uncharacterized protein</fullName>
    </submittedName>
</protein>
<feature type="region of interest" description="Disordered" evidence="1">
    <location>
        <begin position="44"/>
        <end position="78"/>
    </location>
</feature>